<keyword evidence="5 9" id="KW-0653">Protein transport</keyword>
<proteinExistence type="inferred from homology"/>
<evidence type="ECO:0000256" key="8">
    <source>
        <dbReference type="ARBA" id="ARBA00023136"/>
    </source>
</evidence>
<comment type="caution">
    <text evidence="11">The sequence shown here is derived from an EMBL/GenBank/DDBJ whole genome shotgun (WGS) entry which is preliminary data.</text>
</comment>
<dbReference type="Proteomes" id="UP001501257">
    <property type="component" value="Unassembled WGS sequence"/>
</dbReference>
<keyword evidence="8 9" id="KW-0472">Membrane</keyword>
<sequence length="89" mass="9686">MTETTASNSHGAGHNNKPSKAGFFAGIALFFFRQMISELKKVVTPTRSELVNYTLVVIGFVVLMMLIISGLDFVFGNGSILVFTNSPEQ</sequence>
<evidence type="ECO:0000256" key="4">
    <source>
        <dbReference type="ARBA" id="ARBA00022692"/>
    </source>
</evidence>
<comment type="similarity">
    <text evidence="9">Belongs to the SecE/SEC61-gamma family.</text>
</comment>
<comment type="function">
    <text evidence="9">Essential subunit of the Sec protein translocation channel SecYEG. Clamps together the 2 halves of SecY. May contact the channel plug during translocation.</text>
</comment>
<keyword evidence="12" id="KW-1185">Reference proteome</keyword>
<keyword evidence="3 9" id="KW-1003">Cell membrane</keyword>
<dbReference type="InterPro" id="IPR038379">
    <property type="entry name" value="SecE_sf"/>
</dbReference>
<evidence type="ECO:0000256" key="3">
    <source>
        <dbReference type="ARBA" id="ARBA00022475"/>
    </source>
</evidence>
<evidence type="ECO:0000256" key="7">
    <source>
        <dbReference type="ARBA" id="ARBA00023010"/>
    </source>
</evidence>
<evidence type="ECO:0000256" key="5">
    <source>
        <dbReference type="ARBA" id="ARBA00022927"/>
    </source>
</evidence>
<feature type="compositionally biased region" description="Polar residues" evidence="10">
    <location>
        <begin position="1"/>
        <end position="10"/>
    </location>
</feature>
<organism evidence="11 12">
    <name type="scientific">Paeniglutamicibacter antarcticus</name>
    <dbReference type="NCBI Taxonomy" id="494023"/>
    <lineage>
        <taxon>Bacteria</taxon>
        <taxon>Bacillati</taxon>
        <taxon>Actinomycetota</taxon>
        <taxon>Actinomycetes</taxon>
        <taxon>Micrococcales</taxon>
        <taxon>Micrococcaceae</taxon>
        <taxon>Paeniglutamicibacter</taxon>
    </lineage>
</organism>
<comment type="subunit">
    <text evidence="9">Component of the Sec protein translocase complex. Heterotrimer consisting of SecY, SecE and SecG subunits. The heterotrimers can form oligomers, although 1 heterotrimer is thought to be able to translocate proteins. Interacts with the ribosome. Interacts with SecDF, and other proteins may be involved. Interacts with SecA.</text>
</comment>
<feature type="region of interest" description="Disordered" evidence="10">
    <location>
        <begin position="1"/>
        <end position="20"/>
    </location>
</feature>
<gene>
    <name evidence="9" type="primary">secE</name>
    <name evidence="11" type="ORF">GCM10025778_23940</name>
</gene>
<reference evidence="12" key="1">
    <citation type="journal article" date="2019" name="Int. J. Syst. Evol. Microbiol.">
        <title>The Global Catalogue of Microorganisms (GCM) 10K type strain sequencing project: providing services to taxonomists for standard genome sequencing and annotation.</title>
        <authorList>
            <consortium name="The Broad Institute Genomics Platform"/>
            <consortium name="The Broad Institute Genome Sequencing Center for Infectious Disease"/>
            <person name="Wu L."/>
            <person name="Ma J."/>
        </authorList>
    </citation>
    <scope>NUCLEOTIDE SEQUENCE [LARGE SCALE GENOMIC DNA]</scope>
    <source>
        <strain evidence="12">JCM 18952</strain>
    </source>
</reference>
<evidence type="ECO:0000313" key="12">
    <source>
        <dbReference type="Proteomes" id="UP001501257"/>
    </source>
</evidence>
<accession>A0ABP9TNB0</accession>
<evidence type="ECO:0000256" key="2">
    <source>
        <dbReference type="ARBA" id="ARBA00022448"/>
    </source>
</evidence>
<dbReference type="RefSeq" id="WP_210100107.1">
    <property type="nucleotide sequence ID" value="NZ_BAABLK010000034.1"/>
</dbReference>
<keyword evidence="7 9" id="KW-0811">Translocation</keyword>
<dbReference type="InterPro" id="IPR001901">
    <property type="entry name" value="Translocase_SecE/Sec61-g"/>
</dbReference>
<protein>
    <recommendedName>
        <fullName evidence="9">Protein translocase subunit SecE</fullName>
    </recommendedName>
</protein>
<evidence type="ECO:0000313" key="11">
    <source>
        <dbReference type="EMBL" id="GAA5227861.1"/>
    </source>
</evidence>
<dbReference type="PANTHER" id="PTHR33910">
    <property type="entry name" value="PROTEIN TRANSLOCASE SUBUNIT SECE"/>
    <property type="match status" value="1"/>
</dbReference>
<evidence type="ECO:0000256" key="1">
    <source>
        <dbReference type="ARBA" id="ARBA00004370"/>
    </source>
</evidence>
<dbReference type="NCBIfam" id="TIGR00964">
    <property type="entry name" value="secE_bact"/>
    <property type="match status" value="1"/>
</dbReference>
<feature type="transmembrane region" description="Helical" evidence="9">
    <location>
        <begin position="51"/>
        <end position="75"/>
    </location>
</feature>
<evidence type="ECO:0000256" key="6">
    <source>
        <dbReference type="ARBA" id="ARBA00022989"/>
    </source>
</evidence>
<dbReference type="EMBL" id="BAABLK010000034">
    <property type="protein sequence ID" value="GAA5227861.1"/>
    <property type="molecule type" value="Genomic_DNA"/>
</dbReference>
<keyword evidence="4 9" id="KW-0812">Transmembrane</keyword>
<dbReference type="HAMAP" id="MF_00422">
    <property type="entry name" value="SecE"/>
    <property type="match status" value="1"/>
</dbReference>
<keyword evidence="2 9" id="KW-0813">Transport</keyword>
<dbReference type="InterPro" id="IPR005807">
    <property type="entry name" value="SecE_bac"/>
</dbReference>
<dbReference type="Pfam" id="PF00584">
    <property type="entry name" value="SecE"/>
    <property type="match status" value="1"/>
</dbReference>
<dbReference type="PANTHER" id="PTHR33910:SF1">
    <property type="entry name" value="PROTEIN TRANSLOCASE SUBUNIT SECE"/>
    <property type="match status" value="1"/>
</dbReference>
<evidence type="ECO:0000256" key="9">
    <source>
        <dbReference type="HAMAP-Rule" id="MF_00422"/>
    </source>
</evidence>
<evidence type="ECO:0000256" key="10">
    <source>
        <dbReference type="SAM" id="MobiDB-lite"/>
    </source>
</evidence>
<dbReference type="Gene3D" id="1.20.5.1030">
    <property type="entry name" value="Preprotein translocase secy subunit"/>
    <property type="match status" value="1"/>
</dbReference>
<name>A0ABP9TNB0_9MICC</name>
<comment type="subcellular location">
    <subcellularLocation>
        <location evidence="9">Cell membrane</location>
        <topology evidence="9">Single-pass membrane protein</topology>
    </subcellularLocation>
    <subcellularLocation>
        <location evidence="1">Membrane</location>
    </subcellularLocation>
</comment>
<keyword evidence="6 9" id="KW-1133">Transmembrane helix</keyword>